<dbReference type="SMART" id="SM00448">
    <property type="entry name" value="REC"/>
    <property type="match status" value="1"/>
</dbReference>
<accession>A0A679FQJ8</accession>
<dbReference type="InterPro" id="IPR011006">
    <property type="entry name" value="CheY-like_superfamily"/>
</dbReference>
<evidence type="ECO:0000313" key="5">
    <source>
        <dbReference type="Proteomes" id="UP000501421"/>
    </source>
</evidence>
<dbReference type="PROSITE" id="PS50110">
    <property type="entry name" value="RESPONSE_REGULATORY"/>
    <property type="match status" value="1"/>
</dbReference>
<dbReference type="RefSeq" id="WP_172418905.1">
    <property type="nucleotide sequence ID" value="NZ_AP022558.1"/>
</dbReference>
<dbReference type="AlphaFoldDB" id="A0A679FQJ8"/>
<dbReference type="SUPFAM" id="SSF52172">
    <property type="entry name" value="CheY-like"/>
    <property type="match status" value="1"/>
</dbReference>
<dbReference type="InterPro" id="IPR001789">
    <property type="entry name" value="Sig_transdc_resp-reg_receiver"/>
</dbReference>
<keyword evidence="5" id="KW-1185">Reference proteome</keyword>
<sequence>MWRVLVADDSYFMRNLIKKILTDHGCEVAGEASNGEEAVRLYFERNPDVLLLDLNMPILNGQEAARRILAQDRAARIVVVTGVEDESVLRSCREMGVLDVLKKPFQPAFLMERLGGLLKNIPTQIEMGHQAELDVLSEERVRVVQVDNAEDSFGLSDAEKALDDVDQDAILRRPPFAQRESSLTSDAFEETKDESLLQAQEQKKELNPHDVYRIHHDQGVILPPLQRPKRPKSIMVEEDEEEEPVLVQGEVGDTPSPKENFPWFKRLFTRTRRKSPPSK</sequence>
<reference evidence="5" key="1">
    <citation type="journal article" date="2020" name="Microbiol. Resour. Announc.">
        <title>Complete Genome Sequence of Geobacillus sp. Strain E55-1, Isolated from Mine Geyser in Japan.</title>
        <authorList>
            <person name="Miyazaki K."/>
            <person name="Hase E."/>
            <person name="Tokito N."/>
        </authorList>
    </citation>
    <scope>NUCLEOTIDE SEQUENCE [LARGE SCALE GENOMIC DNA]</scope>
    <source>
        <strain evidence="5">E55-1</strain>
        <plasmid evidence="5">pGspE55-1</plasmid>
    </source>
</reference>
<evidence type="ECO:0000256" key="1">
    <source>
        <dbReference type="PROSITE-ProRule" id="PRU00169"/>
    </source>
</evidence>
<evidence type="ECO:0000313" key="4">
    <source>
        <dbReference type="EMBL" id="BBW98932.1"/>
    </source>
</evidence>
<proteinExistence type="predicted"/>
<dbReference type="Pfam" id="PF00072">
    <property type="entry name" value="Response_reg"/>
    <property type="match status" value="1"/>
</dbReference>
<evidence type="ECO:0000256" key="2">
    <source>
        <dbReference type="SAM" id="MobiDB-lite"/>
    </source>
</evidence>
<dbReference type="EMBL" id="AP022558">
    <property type="protein sequence ID" value="BBW98932.1"/>
    <property type="molecule type" value="Genomic_DNA"/>
</dbReference>
<feature type="modified residue" description="4-aspartylphosphate" evidence="1">
    <location>
        <position position="53"/>
    </location>
</feature>
<dbReference type="Proteomes" id="UP000501421">
    <property type="component" value="Plasmid pGspE55-1"/>
</dbReference>
<name>A0A679FQJ8_9BACL</name>
<feature type="domain" description="Response regulatory" evidence="3">
    <location>
        <begin position="3"/>
        <end position="118"/>
    </location>
</feature>
<keyword evidence="1" id="KW-0597">Phosphoprotein</keyword>
<geneLocation type="plasmid" evidence="4 5">
    <name>pGspE55-1</name>
</geneLocation>
<keyword evidence="4" id="KW-0614">Plasmid</keyword>
<feature type="region of interest" description="Disordered" evidence="2">
    <location>
        <begin position="236"/>
        <end position="261"/>
    </location>
</feature>
<organism evidence="4 5">
    <name type="scientific">Geobacillus subterraneus</name>
    <dbReference type="NCBI Taxonomy" id="129338"/>
    <lineage>
        <taxon>Bacteria</taxon>
        <taxon>Bacillati</taxon>
        <taxon>Bacillota</taxon>
        <taxon>Bacilli</taxon>
        <taxon>Bacillales</taxon>
        <taxon>Anoxybacillaceae</taxon>
        <taxon>Geobacillus</taxon>
    </lineage>
</organism>
<protein>
    <recommendedName>
        <fullName evidence="3">Response regulatory domain-containing protein</fullName>
    </recommendedName>
</protein>
<dbReference type="Gene3D" id="3.40.50.2300">
    <property type="match status" value="1"/>
</dbReference>
<dbReference type="PANTHER" id="PTHR43228">
    <property type="entry name" value="TWO-COMPONENT RESPONSE REGULATOR"/>
    <property type="match status" value="1"/>
</dbReference>
<dbReference type="InterPro" id="IPR052048">
    <property type="entry name" value="ST_Response_Regulator"/>
</dbReference>
<dbReference type="GO" id="GO:0000160">
    <property type="term" value="P:phosphorelay signal transduction system"/>
    <property type="evidence" value="ECO:0007669"/>
    <property type="project" value="InterPro"/>
</dbReference>
<evidence type="ECO:0000259" key="3">
    <source>
        <dbReference type="PROSITE" id="PS50110"/>
    </source>
</evidence>
<dbReference type="PANTHER" id="PTHR43228:SF1">
    <property type="entry name" value="TWO-COMPONENT RESPONSE REGULATOR ARR22"/>
    <property type="match status" value="1"/>
</dbReference>
<gene>
    <name evidence="4" type="ORF">GsuE55_37650</name>
</gene>